<feature type="domain" description="PH" evidence="4">
    <location>
        <begin position="2027"/>
        <end position="2059"/>
    </location>
</feature>
<dbReference type="PROSITE" id="PS50238">
    <property type="entry name" value="RHOGAP"/>
    <property type="match status" value="1"/>
</dbReference>
<feature type="domain" description="N-terminal Ras-GEF" evidence="6">
    <location>
        <begin position="510"/>
        <end position="635"/>
    </location>
</feature>
<dbReference type="InterPro" id="IPR001849">
    <property type="entry name" value="PH_domain"/>
</dbReference>
<reference evidence="8" key="1">
    <citation type="submission" date="2020-12" db="EMBL/GenBank/DDBJ databases">
        <title>Metabolic potential, ecology and presence of endohyphal bacteria is reflected in genomic diversity of Mucoromycotina.</title>
        <authorList>
            <person name="Muszewska A."/>
            <person name="Okrasinska A."/>
            <person name="Steczkiewicz K."/>
            <person name="Drgas O."/>
            <person name="Orlowska M."/>
            <person name="Perlinska-Lenart U."/>
            <person name="Aleksandrzak-Piekarczyk T."/>
            <person name="Szatraj K."/>
            <person name="Zielenkiewicz U."/>
            <person name="Pilsyk S."/>
            <person name="Malc E."/>
            <person name="Mieczkowski P."/>
            <person name="Kruszewska J.S."/>
            <person name="Biernat P."/>
            <person name="Pawlowska J."/>
        </authorList>
    </citation>
    <scope>NUCLEOTIDE SEQUENCE</scope>
    <source>
        <strain evidence="8">WA0000067209</strain>
    </source>
</reference>
<evidence type="ECO:0000313" key="9">
    <source>
        <dbReference type="Proteomes" id="UP000654370"/>
    </source>
</evidence>
<keyword evidence="1" id="KW-0343">GTPase activation</keyword>
<sequence>MRPKTKLKSDSNSPRTSLDNNSNHEAQSNQRMAQKSGAFSYIKSRLFHTASPNGQKPCLDLETTSNEPLITPAPENTYMSSTATAPAKRLDIPTGNARYNQPESATNLSKSFDPPTMQAWDNARGTGNARPVSVLGLEGVMQQVTTPNSRRSELTDAHARQLSSMTTPIKRINSPSIKQSQGKTKRFSGIVIKEGYLFKKTDFKSFSRSARLDRSWKGYQVVLRGHKLYLYRTPHEHALKAYFPSPKDNIPVSNSNASFSSRSPSSEVFPYSFPFQDKGMSLDLTDFDPESYTVISSICGNVTDISNMSSCVEYLYGDCFTETDSKTGEYQGYHFLMIFTKRLIICKRDWSNIKSAPTSDSVGAHGDTAQSAYKWRLDLDLPLDAVSLVEPNESDKNASTEEMRLKSDAQPDVGEQFKGPKSQSISVAVQGFELDILPPDENNRRKRLFVPSSSGSGKIWIEQFQSATRNYTSQPNIEPLPVIAVLEAPHDDINDELVLKELKDFEDVFDYRDIKGGSVRELARELVRKRENYSENSYQEFLRALLLTYTIFTTSTEITSILKNQLLATDGDEELSQWTKQRVYNILKVWSDEFRVNVVGEVATELLDIVDMDIWQSSTAPETANESIQYLREHIIAVINDNAVKYETTVAFDMENPWYDSAVNTVIKSSTGDNDQNDTMDVSDFIATGFTVDVFLQMDPAEFAKQLYLFHQMAFQVYKSRFLNPLCYIPQTLPATMTPSHLLFTTSSPHFLTNFVNQHILMDSIQIGSDKVQQYMFRAKLIEHWIKVGDQLLILGDMCGWCCIAVSVCSFAVLRLKQSWQFVSPELIERVTFIWAPILHYSNMFSIDVWMDFWKKYPHDRLNVLDPELTGVAFPEGYQARTEKVTGGMPFFGIIRQFVERVRKHMERHLHLSNTQHELDVRIVNFEKYWSIYYAVYRTLKRYQENYEHEATRKHPHIEPVGPIQAFFEHNHVNLSSIPHDFNVLQDCSLQCEPKQVMPGLEARAHQKWKVFGEGITPPPNWLLTFPQLFSIITLKDTVPGIFYPNVVRNMKMFQQTASSKPGRSKKIAMPDTIRESDDIEKVDEITAESRKSTIQETDGQVRNRKRTYSFPSSRSNSDFGLDSTLSATANMESNSRSWINPEAYKSSPASLKSPFHAISHIGAVGEKLLSVRDGELILQLETADDKLPDANSKPSMKAIHQPLIKPVDASKTGMSFTWTEDALQTASDESNIQPRKVLVKAGTVSRLLDVLIYGVSEYSANLDSQDEFGEYVFSECRLWVDMENYINVFFSMYRVFVSSTEVLEHFRKTFRNASSIGRIAKLRQKYSLKSMFEPSFDTDKSIEELDYSDWKYVARVRLQILDLFCFWIDNYFWDFKDDNSNRKRISHFLEQTSASTDEMRIQVLELMEEQGDTGGEAENIFDAINMLQTKITAIQRLFLMHLITPPVKLKYSVEPHPSTIDQGKIVALYKGRYVGAREEAKPVLSLATANPPSPSKSNRHSQSVLDQLSASEIFQQTDALVRRNFAAITIQDWLVLWDVLFAQSLDPNAWLPPRKGAVSPGANITIYPPYTEQVGGSHPIDEEIIISDIFIAIQSARQFAVPSTHLITENLLKAFPNAVQQLITLHFSIRSWIISELTSCTIDADQRAERIQKCLDMISISRVKLASEPTIQDFIIDSEKVDENTGHGKVIPGFVEYSILSALVSPPVRLFVKSWSKVSEKNGYASLDTLESIVDASILKFKKFKSATKLSTSRPCVIGLSWIIRIMLQACDDNIPHMRTSSPHVRVEQVRYCYNFVRFISSMQDLVLQDNTIRTSESADFTEKLGESLAPRMMDFLVSPQTTYPAIAWKEMREFANRENASFLKHMSSHPSRLGSTVTHSSHTGTNAPKSIVFSKLIARQQEKSKSDMKDRERIDKEWRENQQKLHKKQQEQAKSMEKREKKLLKHQHSASRHHHQSPSHLPWINSFLRGLKLTHTNTENQDSLTNVEGFPTPFPTENMKASNVINLINSTSSVASTYVKRDSVFRIVTEEGGQYLFQAMNDSDMHDWIRSINGAAKEGAARRLTVLVAEAESKLRSGAAEAMNFLDDRHIKKGKDARGSVYGADISELMPSGHIPLVVEKCIEEIERRGLEEVGIYRVAGSGETVSELRQQLNRYATTVNLGDDQWIDINVVADALKQFFRELPEPLLTYERYGDYMKASALQDHDERVLAIKRVTKQLPPNNYNLLKRVIEHFVVVTDYESSNHMYATNLAIVFGPTLLRPAPGPVSFATTMANIGHQQNIVKNLITHYHFVFDVENEELEREPVVAEDDDTITQTVSNESE</sequence>
<feature type="domain" description="PH" evidence="4">
    <location>
        <begin position="190"/>
        <end position="469"/>
    </location>
</feature>
<dbReference type="PROSITE" id="PS50003">
    <property type="entry name" value="PH_DOMAIN"/>
    <property type="match status" value="2"/>
</dbReference>
<dbReference type="OrthoDB" id="79452at2759"/>
<comment type="caution">
    <text evidence="8">The sequence shown here is derived from an EMBL/GenBank/DDBJ whole genome shotgun (WGS) entry which is preliminary data.</text>
</comment>
<feature type="region of interest" description="Disordered" evidence="3">
    <location>
        <begin position="1868"/>
        <end position="1895"/>
    </location>
</feature>
<evidence type="ECO:0000259" key="7">
    <source>
        <dbReference type="PROSITE" id="PS50238"/>
    </source>
</evidence>
<evidence type="ECO:0000256" key="3">
    <source>
        <dbReference type="SAM" id="MobiDB-lite"/>
    </source>
</evidence>
<dbReference type="Pfam" id="PF00617">
    <property type="entry name" value="RasGEF"/>
    <property type="match status" value="1"/>
</dbReference>
<dbReference type="Gene3D" id="2.30.29.30">
    <property type="entry name" value="Pleckstrin-homology domain (PH domain)/Phosphotyrosine-binding domain (PTB)"/>
    <property type="match status" value="2"/>
</dbReference>
<dbReference type="PANTHER" id="PTHR23176">
    <property type="entry name" value="RHO/RAC/CDC GTPASE-ACTIVATING PROTEIN"/>
    <property type="match status" value="1"/>
</dbReference>
<evidence type="ECO:0000256" key="1">
    <source>
        <dbReference type="ARBA" id="ARBA00022468"/>
    </source>
</evidence>
<keyword evidence="2" id="KW-0344">Guanine-nucleotide releasing factor</keyword>
<dbReference type="SUPFAM" id="SSF48366">
    <property type="entry name" value="Ras GEF"/>
    <property type="match status" value="2"/>
</dbReference>
<dbReference type="GO" id="GO:0005096">
    <property type="term" value="F:GTPase activator activity"/>
    <property type="evidence" value="ECO:0007669"/>
    <property type="project" value="UniProtKB-KW"/>
</dbReference>
<dbReference type="GO" id="GO:0005085">
    <property type="term" value="F:guanyl-nucleotide exchange factor activity"/>
    <property type="evidence" value="ECO:0007669"/>
    <property type="project" value="UniProtKB-KW"/>
</dbReference>
<dbReference type="InterPro" id="IPR000651">
    <property type="entry name" value="Ras-like_Gua-exchang_fac_N"/>
</dbReference>
<feature type="domain" description="N-terminal Ras-GEF" evidence="6">
    <location>
        <begin position="1236"/>
        <end position="1412"/>
    </location>
</feature>
<dbReference type="InterPro" id="IPR023578">
    <property type="entry name" value="Ras_GEF_dom_sf"/>
</dbReference>
<dbReference type="InterPro" id="IPR001895">
    <property type="entry name" value="RASGEF_cat_dom"/>
</dbReference>
<evidence type="ECO:0000256" key="2">
    <source>
        <dbReference type="PROSITE-ProRule" id="PRU00168"/>
    </source>
</evidence>
<feature type="compositionally biased region" description="Basic and acidic residues" evidence="3">
    <location>
        <begin position="1921"/>
        <end position="1942"/>
    </location>
</feature>
<name>A0A8H7ULZ1_MORIS</name>
<dbReference type="InterPro" id="IPR041681">
    <property type="entry name" value="PH_9"/>
</dbReference>
<feature type="region of interest" description="Disordered" evidence="3">
    <location>
        <begin position="1087"/>
        <end position="1117"/>
    </location>
</feature>
<dbReference type="InterPro" id="IPR050729">
    <property type="entry name" value="Rho-GAP"/>
</dbReference>
<evidence type="ECO:0000259" key="5">
    <source>
        <dbReference type="PROSITE" id="PS50009"/>
    </source>
</evidence>
<evidence type="ECO:0000313" key="8">
    <source>
        <dbReference type="EMBL" id="KAG2184658.1"/>
    </source>
</evidence>
<dbReference type="CDD" id="cd06224">
    <property type="entry name" value="REM"/>
    <property type="match status" value="1"/>
</dbReference>
<dbReference type="InterPro" id="IPR011993">
    <property type="entry name" value="PH-like_dom_sf"/>
</dbReference>
<dbReference type="SMART" id="SM00324">
    <property type="entry name" value="RhoGAP"/>
    <property type="match status" value="1"/>
</dbReference>
<dbReference type="Gene3D" id="1.20.870.10">
    <property type="entry name" value="Son of sevenless (SoS) protein Chain: S domain 1"/>
    <property type="match status" value="2"/>
</dbReference>
<dbReference type="PANTHER" id="PTHR23176:SF129">
    <property type="entry name" value="RHO GTPASE ACTIVATING PROTEIN AT 16F, ISOFORM E-RELATED"/>
    <property type="match status" value="1"/>
</dbReference>
<dbReference type="InterPro" id="IPR036964">
    <property type="entry name" value="RASGEF_cat_dom_sf"/>
</dbReference>
<dbReference type="InterPro" id="IPR008936">
    <property type="entry name" value="Rho_GTPase_activation_prot"/>
</dbReference>
<feature type="compositionally biased region" description="Basic residues" evidence="3">
    <location>
        <begin position="1943"/>
        <end position="1959"/>
    </location>
</feature>
<dbReference type="Proteomes" id="UP000654370">
    <property type="component" value="Unassembled WGS sequence"/>
</dbReference>
<dbReference type="SUPFAM" id="SSF48350">
    <property type="entry name" value="GTPase activation domain, GAP"/>
    <property type="match status" value="1"/>
</dbReference>
<keyword evidence="9" id="KW-1185">Reference proteome</keyword>
<feature type="region of interest" description="Disordered" evidence="3">
    <location>
        <begin position="50"/>
        <end position="82"/>
    </location>
</feature>
<feature type="region of interest" description="Disordered" evidence="3">
    <location>
        <begin position="1"/>
        <end position="36"/>
    </location>
</feature>
<feature type="compositionally biased region" description="Low complexity" evidence="3">
    <location>
        <begin position="1876"/>
        <end position="1887"/>
    </location>
</feature>
<dbReference type="EMBL" id="JAEPQZ010000002">
    <property type="protein sequence ID" value="KAG2184658.1"/>
    <property type="molecule type" value="Genomic_DNA"/>
</dbReference>
<dbReference type="PROSITE" id="PS50212">
    <property type="entry name" value="RASGEF_NTER"/>
    <property type="match status" value="2"/>
</dbReference>
<dbReference type="PROSITE" id="PS50009">
    <property type="entry name" value="RASGEF_CAT"/>
    <property type="match status" value="1"/>
</dbReference>
<feature type="region of interest" description="Disordered" evidence="3">
    <location>
        <begin position="1921"/>
        <end position="1963"/>
    </location>
</feature>
<evidence type="ECO:0000259" key="6">
    <source>
        <dbReference type="PROSITE" id="PS50212"/>
    </source>
</evidence>
<proteinExistence type="predicted"/>
<dbReference type="Pfam" id="PF00618">
    <property type="entry name" value="RasGEF_N"/>
    <property type="match status" value="1"/>
</dbReference>
<dbReference type="SMART" id="SM00233">
    <property type="entry name" value="PH"/>
    <property type="match status" value="2"/>
</dbReference>
<accession>A0A8H7ULZ1</accession>
<dbReference type="Gene3D" id="1.10.555.10">
    <property type="entry name" value="Rho GTPase activation protein"/>
    <property type="match status" value="1"/>
</dbReference>
<dbReference type="Gene3D" id="1.10.840.10">
    <property type="entry name" value="Ras guanine-nucleotide exchange factors catalytic domain"/>
    <property type="match status" value="2"/>
</dbReference>
<dbReference type="Pfam" id="PF15410">
    <property type="entry name" value="PH_9"/>
    <property type="match status" value="1"/>
</dbReference>
<dbReference type="SMART" id="SM00147">
    <property type="entry name" value="RasGEF"/>
    <property type="match status" value="1"/>
</dbReference>
<gene>
    <name evidence="8" type="ORF">INT43_000571</name>
</gene>
<protein>
    <submittedName>
        <fullName evidence="8">Uncharacterized protein</fullName>
    </submittedName>
</protein>
<dbReference type="GO" id="GO:0005737">
    <property type="term" value="C:cytoplasm"/>
    <property type="evidence" value="ECO:0007669"/>
    <property type="project" value="TreeGrafter"/>
</dbReference>
<feature type="compositionally biased region" description="Polar residues" evidence="3">
    <location>
        <begin position="10"/>
        <end position="33"/>
    </location>
</feature>
<feature type="domain" description="Rho-GAP" evidence="7">
    <location>
        <begin position="2106"/>
        <end position="2297"/>
    </location>
</feature>
<organism evidence="8 9">
    <name type="scientific">Mortierella isabellina</name>
    <name type="common">Filamentous fungus</name>
    <name type="synonym">Umbelopsis isabellina</name>
    <dbReference type="NCBI Taxonomy" id="91625"/>
    <lineage>
        <taxon>Eukaryota</taxon>
        <taxon>Fungi</taxon>
        <taxon>Fungi incertae sedis</taxon>
        <taxon>Mucoromycota</taxon>
        <taxon>Mucoromycotina</taxon>
        <taxon>Umbelopsidomycetes</taxon>
        <taxon>Umbelopsidales</taxon>
        <taxon>Umbelopsidaceae</taxon>
        <taxon>Umbelopsis</taxon>
    </lineage>
</organism>
<evidence type="ECO:0000259" key="4">
    <source>
        <dbReference type="PROSITE" id="PS50003"/>
    </source>
</evidence>
<dbReference type="Pfam" id="PF00620">
    <property type="entry name" value="RhoGAP"/>
    <property type="match status" value="1"/>
</dbReference>
<dbReference type="SUPFAM" id="SSF50729">
    <property type="entry name" value="PH domain-like"/>
    <property type="match status" value="2"/>
</dbReference>
<feature type="domain" description="Ras-GEF" evidence="5">
    <location>
        <begin position="699"/>
        <end position="995"/>
    </location>
</feature>
<dbReference type="GO" id="GO:0007264">
    <property type="term" value="P:small GTPase-mediated signal transduction"/>
    <property type="evidence" value="ECO:0007669"/>
    <property type="project" value="InterPro"/>
</dbReference>
<dbReference type="InterPro" id="IPR000198">
    <property type="entry name" value="RhoGAP_dom"/>
</dbReference>